<name>A0A368FSB1_ANCCA</name>
<comment type="subcellular location">
    <subcellularLocation>
        <location evidence="1">Mitochondrion membrane</location>
        <topology evidence="1">Multi-pass membrane protein</topology>
    </subcellularLocation>
</comment>
<dbReference type="AlphaFoldDB" id="A0A368FSB1"/>
<reference evidence="12 13" key="1">
    <citation type="submission" date="2014-10" db="EMBL/GenBank/DDBJ databases">
        <title>Draft genome of the hookworm Ancylostoma caninum.</title>
        <authorList>
            <person name="Mitreva M."/>
        </authorList>
    </citation>
    <scope>NUCLEOTIDE SEQUENCE [LARGE SCALE GENOMIC DNA]</scope>
    <source>
        <strain evidence="12 13">Baltimore</strain>
    </source>
</reference>
<dbReference type="InterPro" id="IPR023395">
    <property type="entry name" value="MCP_dom_sf"/>
</dbReference>
<feature type="repeat" description="Solcar" evidence="9">
    <location>
        <begin position="201"/>
        <end position="306"/>
    </location>
</feature>
<evidence type="ECO:0000256" key="8">
    <source>
        <dbReference type="ARBA" id="ARBA00023136"/>
    </source>
</evidence>
<protein>
    <submittedName>
        <fullName evidence="12">Uncharacterized protein</fullName>
    </submittedName>
</protein>
<evidence type="ECO:0000256" key="2">
    <source>
        <dbReference type="ARBA" id="ARBA00006375"/>
    </source>
</evidence>
<evidence type="ECO:0000256" key="11">
    <source>
        <dbReference type="SAM" id="SignalP"/>
    </source>
</evidence>
<dbReference type="InterPro" id="IPR050567">
    <property type="entry name" value="Mitochondrial_Carrier"/>
</dbReference>
<evidence type="ECO:0000256" key="4">
    <source>
        <dbReference type="ARBA" id="ARBA00022692"/>
    </source>
</evidence>
<dbReference type="PROSITE" id="PS50920">
    <property type="entry name" value="SOLCAR"/>
    <property type="match status" value="3"/>
</dbReference>
<dbReference type="PANTHER" id="PTHR45624:SF12">
    <property type="entry name" value="MITOCHONDRIAL ORNITHINE TRANSPORTER 1"/>
    <property type="match status" value="1"/>
</dbReference>
<evidence type="ECO:0000256" key="6">
    <source>
        <dbReference type="ARBA" id="ARBA00022989"/>
    </source>
</evidence>
<evidence type="ECO:0000313" key="13">
    <source>
        <dbReference type="Proteomes" id="UP000252519"/>
    </source>
</evidence>
<evidence type="ECO:0000256" key="10">
    <source>
        <dbReference type="RuleBase" id="RU000488"/>
    </source>
</evidence>
<keyword evidence="3 10" id="KW-0813">Transport</keyword>
<evidence type="ECO:0000256" key="7">
    <source>
        <dbReference type="ARBA" id="ARBA00023128"/>
    </source>
</evidence>
<dbReference type="GO" id="GO:1990575">
    <property type="term" value="P:mitochondrial L-ornithine transmembrane transport"/>
    <property type="evidence" value="ECO:0007669"/>
    <property type="project" value="TreeGrafter"/>
</dbReference>
<comment type="similarity">
    <text evidence="2 10">Belongs to the mitochondrial carrier (TC 2.A.29) family.</text>
</comment>
<sequence>MLSVHFLLPVMTFLFGEDGGTANVYAGQPLDTVKVKVQTFPGLYKNWVTCLRDTYRLDGIRGLYAGTVPALAANIAENAVLFTAYGYCQKVVSVISGHYDVKSMTPLENASAGSLASIFAALVLCPTELVKCRLQAAREVGHKCTPFSVCRDMMREKGIRGFFIGMSPTLAREVPGYFCFFGAYEASRYMFAKEGQQKDEIGLLKTAASGAVGGMALWAAVFPFDSIKSRMQIFNKAGFPDEIAKKMKPSGDTVAVQGGGNFLGLMVHVVRTEGIRALYKGLLATLIRTCLASGSLFVTYEESKKFMKSWFY</sequence>
<keyword evidence="4 9" id="KW-0812">Transmembrane</keyword>
<evidence type="ECO:0000256" key="9">
    <source>
        <dbReference type="PROSITE-ProRule" id="PRU00282"/>
    </source>
</evidence>
<dbReference type="FunFam" id="1.50.40.10:FF:000146">
    <property type="entry name" value="Uncharacterized protein, isoform B"/>
    <property type="match status" value="1"/>
</dbReference>
<proteinExistence type="inferred from homology"/>
<feature type="repeat" description="Solcar" evidence="9">
    <location>
        <begin position="104"/>
        <end position="190"/>
    </location>
</feature>
<dbReference type="SUPFAM" id="SSF103506">
    <property type="entry name" value="Mitochondrial carrier"/>
    <property type="match status" value="1"/>
</dbReference>
<dbReference type="Proteomes" id="UP000252519">
    <property type="component" value="Unassembled WGS sequence"/>
</dbReference>
<evidence type="ECO:0000256" key="5">
    <source>
        <dbReference type="ARBA" id="ARBA00022737"/>
    </source>
</evidence>
<dbReference type="Gene3D" id="1.50.40.10">
    <property type="entry name" value="Mitochondrial carrier domain"/>
    <property type="match status" value="1"/>
</dbReference>
<accession>A0A368FSB1</accession>
<dbReference type="GO" id="GO:0031966">
    <property type="term" value="C:mitochondrial membrane"/>
    <property type="evidence" value="ECO:0007669"/>
    <property type="project" value="UniProtKB-SubCell"/>
</dbReference>
<organism evidence="12 13">
    <name type="scientific">Ancylostoma caninum</name>
    <name type="common">Dog hookworm</name>
    <dbReference type="NCBI Taxonomy" id="29170"/>
    <lineage>
        <taxon>Eukaryota</taxon>
        <taxon>Metazoa</taxon>
        <taxon>Ecdysozoa</taxon>
        <taxon>Nematoda</taxon>
        <taxon>Chromadorea</taxon>
        <taxon>Rhabditida</taxon>
        <taxon>Rhabditina</taxon>
        <taxon>Rhabditomorpha</taxon>
        <taxon>Strongyloidea</taxon>
        <taxon>Ancylostomatidae</taxon>
        <taxon>Ancylostomatinae</taxon>
        <taxon>Ancylostoma</taxon>
    </lineage>
</organism>
<evidence type="ECO:0000256" key="1">
    <source>
        <dbReference type="ARBA" id="ARBA00004225"/>
    </source>
</evidence>
<dbReference type="OrthoDB" id="409586at2759"/>
<feature type="signal peptide" evidence="11">
    <location>
        <begin position="1"/>
        <end position="22"/>
    </location>
</feature>
<evidence type="ECO:0000313" key="12">
    <source>
        <dbReference type="EMBL" id="RCN34962.1"/>
    </source>
</evidence>
<dbReference type="InterPro" id="IPR018108">
    <property type="entry name" value="MCP_transmembrane"/>
</dbReference>
<feature type="repeat" description="Solcar" evidence="9">
    <location>
        <begin position="7"/>
        <end position="91"/>
    </location>
</feature>
<keyword evidence="7" id="KW-0496">Mitochondrion</keyword>
<dbReference type="Pfam" id="PF00153">
    <property type="entry name" value="Mito_carr"/>
    <property type="match status" value="3"/>
</dbReference>
<feature type="chain" id="PRO_5017066489" evidence="11">
    <location>
        <begin position="23"/>
        <end position="312"/>
    </location>
</feature>
<keyword evidence="13" id="KW-1185">Reference proteome</keyword>
<dbReference type="GO" id="GO:0000064">
    <property type="term" value="F:L-ornithine transmembrane transporter activity"/>
    <property type="evidence" value="ECO:0007669"/>
    <property type="project" value="TreeGrafter"/>
</dbReference>
<dbReference type="STRING" id="29170.A0A368FSB1"/>
<comment type="caution">
    <text evidence="12">The sequence shown here is derived from an EMBL/GenBank/DDBJ whole genome shotgun (WGS) entry which is preliminary data.</text>
</comment>
<gene>
    <name evidence="12" type="ORF">ANCCAN_19187</name>
</gene>
<dbReference type="EMBL" id="JOJR01000718">
    <property type="protein sequence ID" value="RCN34962.1"/>
    <property type="molecule type" value="Genomic_DNA"/>
</dbReference>
<dbReference type="PANTHER" id="PTHR45624">
    <property type="entry name" value="MITOCHONDRIAL BASIC AMINO ACIDS TRANSPORTER-RELATED"/>
    <property type="match status" value="1"/>
</dbReference>
<keyword evidence="6" id="KW-1133">Transmembrane helix</keyword>
<keyword evidence="8 9" id="KW-0472">Membrane</keyword>
<keyword evidence="5" id="KW-0677">Repeat</keyword>
<keyword evidence="11" id="KW-0732">Signal</keyword>
<evidence type="ECO:0000256" key="3">
    <source>
        <dbReference type="ARBA" id="ARBA00022448"/>
    </source>
</evidence>